<organism evidence="3 4">
    <name type="scientific">Panagrolaimus superbus</name>
    <dbReference type="NCBI Taxonomy" id="310955"/>
    <lineage>
        <taxon>Eukaryota</taxon>
        <taxon>Metazoa</taxon>
        <taxon>Ecdysozoa</taxon>
        <taxon>Nematoda</taxon>
        <taxon>Chromadorea</taxon>
        <taxon>Rhabditida</taxon>
        <taxon>Tylenchina</taxon>
        <taxon>Panagrolaimomorpha</taxon>
        <taxon>Panagrolaimoidea</taxon>
        <taxon>Panagrolaimidae</taxon>
        <taxon>Panagrolaimus</taxon>
    </lineage>
</organism>
<evidence type="ECO:0000313" key="4">
    <source>
        <dbReference type="WBParaSite" id="PSU_v2.g12911.t1"/>
    </source>
</evidence>
<dbReference type="AlphaFoldDB" id="A0A914Y114"/>
<keyword evidence="2" id="KW-0694">RNA-binding</keyword>
<accession>A0A914Y114</accession>
<dbReference type="InterPro" id="IPR001040">
    <property type="entry name" value="TIF_eIF_4E"/>
</dbReference>
<dbReference type="GO" id="GO:0000340">
    <property type="term" value="F:RNA 7-methylguanosine cap binding"/>
    <property type="evidence" value="ECO:0007669"/>
    <property type="project" value="TreeGrafter"/>
</dbReference>
<evidence type="ECO:0000256" key="1">
    <source>
        <dbReference type="ARBA" id="ARBA00032656"/>
    </source>
</evidence>
<dbReference type="PANTHER" id="PTHR11960">
    <property type="entry name" value="EUKARYOTIC TRANSLATION INITIATION FACTOR 4E RELATED"/>
    <property type="match status" value="1"/>
</dbReference>
<dbReference type="Pfam" id="PF01652">
    <property type="entry name" value="IF4E"/>
    <property type="match status" value="1"/>
</dbReference>
<sequence>MLSPKQVKREAASLRFRELWEVLPPSIPSRHPLHSRWVFWFLKGDRTMDWEDCLRKVTSFDSIEGFWSVANHFIQPSGLSWGSDFYVFREGIKPMWEDEQNVKGGRWLVMVDKHKRQQLLDHYWMEMLLALVGEQFGQDGEEICGAVVNIRQKGDKVALWTRDAMKDAVNYRIGQVLYKALNQKDNVMRYEVHKDSSVRTGSMVKPRIVLSTASQNTSVVST</sequence>
<dbReference type="GO" id="GO:0016281">
    <property type="term" value="C:eukaryotic translation initiation factor 4F complex"/>
    <property type="evidence" value="ECO:0007669"/>
    <property type="project" value="TreeGrafter"/>
</dbReference>
<keyword evidence="3" id="KW-1185">Reference proteome</keyword>
<comment type="similarity">
    <text evidence="2">Belongs to the eukaryotic initiation factor 4E family.</text>
</comment>
<dbReference type="Gene3D" id="3.30.760.10">
    <property type="entry name" value="RNA Cap, Translation Initiation Factor Eif4e"/>
    <property type="match status" value="1"/>
</dbReference>
<evidence type="ECO:0000256" key="2">
    <source>
        <dbReference type="RuleBase" id="RU004374"/>
    </source>
</evidence>
<dbReference type="PROSITE" id="PS00813">
    <property type="entry name" value="IF4E"/>
    <property type="match status" value="1"/>
</dbReference>
<keyword evidence="2" id="KW-0648">Protein biosynthesis</keyword>
<evidence type="ECO:0000313" key="3">
    <source>
        <dbReference type="Proteomes" id="UP000887577"/>
    </source>
</evidence>
<reference evidence="4" key="1">
    <citation type="submission" date="2022-11" db="UniProtKB">
        <authorList>
            <consortium name="WormBaseParasite"/>
        </authorList>
    </citation>
    <scope>IDENTIFICATION</scope>
</reference>
<proteinExistence type="inferred from homology"/>
<dbReference type="WBParaSite" id="PSU_v2.g12911.t1">
    <property type="protein sequence ID" value="PSU_v2.g12911.t1"/>
    <property type="gene ID" value="PSU_v2.g12911"/>
</dbReference>
<name>A0A914Y114_9BILA</name>
<dbReference type="PANTHER" id="PTHR11960:SF69">
    <property type="entry name" value="EUKARYOTIC TRANSLATION INITIATION FACTOR 4E-3"/>
    <property type="match status" value="1"/>
</dbReference>
<dbReference type="GO" id="GO:0003743">
    <property type="term" value="F:translation initiation factor activity"/>
    <property type="evidence" value="ECO:0007669"/>
    <property type="project" value="UniProtKB-KW"/>
</dbReference>
<protein>
    <recommendedName>
        <fullName evidence="1">eIF-4F 25 kDa subunit</fullName>
    </recommendedName>
</protein>
<keyword evidence="2" id="KW-0396">Initiation factor</keyword>
<dbReference type="SUPFAM" id="SSF55418">
    <property type="entry name" value="eIF4e-like"/>
    <property type="match status" value="1"/>
</dbReference>
<dbReference type="Proteomes" id="UP000887577">
    <property type="component" value="Unplaced"/>
</dbReference>
<dbReference type="InterPro" id="IPR023398">
    <property type="entry name" value="TIF_eIF4e-like"/>
</dbReference>
<dbReference type="InterPro" id="IPR019770">
    <property type="entry name" value="TIF_eIF_4E_CS"/>
</dbReference>